<dbReference type="PANTHER" id="PTHR22550:SF14">
    <property type="entry name" value="VWFA DOMAIN-CONTAINING PROTEIN"/>
    <property type="match status" value="1"/>
</dbReference>
<dbReference type="InterPro" id="IPR019734">
    <property type="entry name" value="TPR_rpt"/>
</dbReference>
<dbReference type="PROSITE" id="PS50293">
    <property type="entry name" value="TPR_REGION"/>
    <property type="match status" value="1"/>
</dbReference>
<feature type="compositionally biased region" description="Basic and acidic residues" evidence="2">
    <location>
        <begin position="541"/>
        <end position="550"/>
    </location>
</feature>
<dbReference type="eggNOG" id="COG0457">
    <property type="taxonomic scope" value="Bacteria"/>
</dbReference>
<dbReference type="Pfam" id="PF00515">
    <property type="entry name" value="TPR_1"/>
    <property type="match status" value="1"/>
</dbReference>
<gene>
    <name evidence="5" type="ORF">MGMO_61c00020</name>
</gene>
<proteinExistence type="predicted"/>
<dbReference type="Pfam" id="PF13519">
    <property type="entry name" value="VWA_2"/>
    <property type="match status" value="1"/>
</dbReference>
<reference evidence="5 6" key="1">
    <citation type="journal article" date="2013" name="Genome Announc.">
        <title>Draft Genome Sequence of the Methanotrophic Gammaproteobacterium Methyloglobulus morosus DSM 22980 Strain KoM1.</title>
        <authorList>
            <person name="Poehlein A."/>
            <person name="Deutzmann J.S."/>
            <person name="Daniel R."/>
            <person name="Simeonova D.D."/>
        </authorList>
    </citation>
    <scope>NUCLEOTIDE SEQUENCE [LARGE SCALE GENOMIC DNA]</scope>
    <source>
        <strain evidence="5 6">KoM1</strain>
    </source>
</reference>
<keyword evidence="3" id="KW-0812">Transmembrane</keyword>
<keyword evidence="3" id="KW-1133">Transmembrane helix</keyword>
<feature type="repeat" description="TPR" evidence="1">
    <location>
        <begin position="408"/>
        <end position="441"/>
    </location>
</feature>
<feature type="transmembrane region" description="Helical" evidence="3">
    <location>
        <begin position="62"/>
        <end position="81"/>
    </location>
</feature>
<dbReference type="InterPro" id="IPR002035">
    <property type="entry name" value="VWF_A"/>
</dbReference>
<keyword evidence="6" id="KW-1185">Reference proteome</keyword>
<sequence length="597" mass="66289">MTLSEFHFIRPYWLLALLPYAVLLVSLVRGKLSHGNWTAVCDAALLPYLLQDKAVSQNRWPLATGAVAAFLAIVALAGPTWERLPTPVFRNDSALVIVLDLSRSMDAADIKPSRLVMARYKIADILKQRKDGQTALVVYADEAFTVTPLTNDTETITNQLSALTTGIMPRDGNSTARALEKAETLFKQAGLQKGQILLITDGGSVDDAIAKAKSLDAYQLLVLGVGTSDGAPIALNTGGFLKDDQGSIVVDKLDVHSLEKLAQAGNGTYQSLTSDDADIQALLSTMTSQSHEKGEKNENLLLDQWRDVGPWLLLVVLPLAALNFRKGLLGIALLFLLPLPKNSYALDMDKAWQDLWLTKDQQAQEAYQQGDFNKAAELFQNPDWKAAAHYKSGAYDKALAYLKDNPSANSLYNQGNALAQSGQLKEALDAYNKALKLNPDDDDTQYNKKLVEKALEQQKQEPKQDQDKKQDSQDKKNQGESKNGDKSGQSQQDKSEENKDDQKPEQKSEQSQKSTEQQPEKEKAEEQQKDNPMEVAQPEPADPKKDDKKPSTHAQPLDTMSNEEKQANEQWLKRIPDDPAGLLRRKFKYQYNQRGRQ</sequence>
<dbReference type="SMART" id="SM00327">
    <property type="entry name" value="VWA"/>
    <property type="match status" value="1"/>
</dbReference>
<dbReference type="RefSeq" id="WP_023494642.1">
    <property type="nucleotide sequence ID" value="NZ_AYLO01000059.1"/>
</dbReference>
<feature type="compositionally biased region" description="Basic and acidic residues" evidence="2">
    <location>
        <begin position="493"/>
        <end position="510"/>
    </location>
</feature>
<feature type="compositionally biased region" description="Basic and acidic residues" evidence="2">
    <location>
        <begin position="456"/>
        <end position="485"/>
    </location>
</feature>
<dbReference type="SMART" id="SM00028">
    <property type="entry name" value="TPR"/>
    <property type="match status" value="1"/>
</dbReference>
<accession>V5DY88</accession>
<name>V5DY88_9GAMM</name>
<comment type="caution">
    <text evidence="5">The sequence shown here is derived from an EMBL/GenBank/DDBJ whole genome shotgun (WGS) entry which is preliminary data.</text>
</comment>
<dbReference type="PATRIC" id="fig|1116472.3.peg.1879"/>
<feature type="region of interest" description="Disordered" evidence="2">
    <location>
        <begin position="456"/>
        <end position="597"/>
    </location>
</feature>
<dbReference type="STRING" id="1116472.MGMO_61c00020"/>
<dbReference type="PROSITE" id="PS50234">
    <property type="entry name" value="VWFA"/>
    <property type="match status" value="1"/>
</dbReference>
<evidence type="ECO:0000256" key="3">
    <source>
        <dbReference type="SAM" id="Phobius"/>
    </source>
</evidence>
<dbReference type="InterPro" id="IPR036465">
    <property type="entry name" value="vWFA_dom_sf"/>
</dbReference>
<dbReference type="OrthoDB" id="9807628at2"/>
<dbReference type="InterPro" id="IPR050768">
    <property type="entry name" value="UPF0353/GerABKA_families"/>
</dbReference>
<evidence type="ECO:0000259" key="4">
    <source>
        <dbReference type="PROSITE" id="PS50234"/>
    </source>
</evidence>
<evidence type="ECO:0000313" key="6">
    <source>
        <dbReference type="Proteomes" id="UP000017842"/>
    </source>
</evidence>
<feature type="compositionally biased region" description="Basic and acidic residues" evidence="2">
    <location>
        <begin position="518"/>
        <end position="532"/>
    </location>
</feature>
<dbReference type="PROSITE" id="PS50005">
    <property type="entry name" value="TPR"/>
    <property type="match status" value="1"/>
</dbReference>
<dbReference type="Proteomes" id="UP000017842">
    <property type="component" value="Unassembled WGS sequence"/>
</dbReference>
<dbReference type="Gene3D" id="1.25.40.10">
    <property type="entry name" value="Tetratricopeptide repeat domain"/>
    <property type="match status" value="1"/>
</dbReference>
<feature type="compositionally biased region" description="Basic and acidic residues" evidence="2">
    <location>
        <begin position="562"/>
        <end position="577"/>
    </location>
</feature>
<keyword evidence="1" id="KW-0802">TPR repeat</keyword>
<feature type="domain" description="VWFA" evidence="4">
    <location>
        <begin position="94"/>
        <end position="286"/>
    </location>
</feature>
<dbReference type="eggNOG" id="COG2304">
    <property type="taxonomic scope" value="Bacteria"/>
</dbReference>
<keyword evidence="3" id="KW-0472">Membrane</keyword>
<dbReference type="InterPro" id="IPR011990">
    <property type="entry name" value="TPR-like_helical_dom_sf"/>
</dbReference>
<dbReference type="AlphaFoldDB" id="V5DY88"/>
<protein>
    <submittedName>
        <fullName evidence="5">von willebrand factor type A</fullName>
    </submittedName>
</protein>
<dbReference type="SUPFAM" id="SSF48452">
    <property type="entry name" value="TPR-like"/>
    <property type="match status" value="1"/>
</dbReference>
<feature type="transmembrane region" description="Helical" evidence="3">
    <location>
        <begin position="12"/>
        <end position="28"/>
    </location>
</feature>
<evidence type="ECO:0000256" key="2">
    <source>
        <dbReference type="SAM" id="MobiDB-lite"/>
    </source>
</evidence>
<dbReference type="PANTHER" id="PTHR22550">
    <property type="entry name" value="SPORE GERMINATION PROTEIN"/>
    <property type="match status" value="1"/>
</dbReference>
<organism evidence="5 6">
    <name type="scientific">Methyloglobulus morosus KoM1</name>
    <dbReference type="NCBI Taxonomy" id="1116472"/>
    <lineage>
        <taxon>Bacteria</taxon>
        <taxon>Pseudomonadati</taxon>
        <taxon>Pseudomonadota</taxon>
        <taxon>Gammaproteobacteria</taxon>
        <taxon>Methylococcales</taxon>
        <taxon>Methylococcaceae</taxon>
        <taxon>Methyloglobulus</taxon>
    </lineage>
</organism>
<dbReference type="EMBL" id="AYLO01000059">
    <property type="protein sequence ID" value="ESS72291.1"/>
    <property type="molecule type" value="Genomic_DNA"/>
</dbReference>
<evidence type="ECO:0000256" key="1">
    <source>
        <dbReference type="PROSITE-ProRule" id="PRU00339"/>
    </source>
</evidence>
<dbReference type="Gene3D" id="3.40.50.410">
    <property type="entry name" value="von Willebrand factor, type A domain"/>
    <property type="match status" value="1"/>
</dbReference>
<dbReference type="SUPFAM" id="SSF53300">
    <property type="entry name" value="vWA-like"/>
    <property type="match status" value="1"/>
</dbReference>
<evidence type="ECO:0000313" key="5">
    <source>
        <dbReference type="EMBL" id="ESS72291.1"/>
    </source>
</evidence>